<feature type="transmembrane region" description="Helical" evidence="8">
    <location>
        <begin position="635"/>
        <end position="657"/>
    </location>
</feature>
<feature type="domain" description="NADH:quinone oxidoreductase/Mrp antiporter transmembrane" evidence="9">
    <location>
        <begin position="128"/>
        <end position="413"/>
    </location>
</feature>
<dbReference type="AlphaFoldDB" id="A0A7V1LQB7"/>
<evidence type="ECO:0000256" key="6">
    <source>
        <dbReference type="ARBA" id="ARBA00023136"/>
    </source>
</evidence>
<dbReference type="PANTHER" id="PTHR42703:SF1">
    <property type="entry name" value="NA(+)_H(+) ANTIPORTER SUBUNIT D1"/>
    <property type="match status" value="1"/>
</dbReference>
<reference evidence="10" key="1">
    <citation type="journal article" date="2020" name="mSystems">
        <title>Genome- and Community-Level Interaction Insights into Carbon Utilization and Element Cycling Functions of Hydrothermarchaeota in Hydrothermal Sediment.</title>
        <authorList>
            <person name="Zhou Z."/>
            <person name="Liu Y."/>
            <person name="Xu W."/>
            <person name="Pan J."/>
            <person name="Luo Z.H."/>
            <person name="Li M."/>
        </authorList>
    </citation>
    <scope>NUCLEOTIDE SEQUENCE [LARGE SCALE GENOMIC DNA]</scope>
    <source>
        <strain evidence="10">HyVt-456</strain>
    </source>
</reference>
<feature type="transmembrane region" description="Helical" evidence="8">
    <location>
        <begin position="203"/>
        <end position="220"/>
    </location>
</feature>
<dbReference type="GO" id="GO:0005886">
    <property type="term" value="C:plasma membrane"/>
    <property type="evidence" value="ECO:0007669"/>
    <property type="project" value="UniProtKB-SubCell"/>
</dbReference>
<evidence type="ECO:0000256" key="5">
    <source>
        <dbReference type="ARBA" id="ARBA00022989"/>
    </source>
</evidence>
<protein>
    <submittedName>
        <fullName evidence="10">Proton-conducting membrane transporter</fullName>
    </submittedName>
</protein>
<evidence type="ECO:0000256" key="4">
    <source>
        <dbReference type="ARBA" id="ARBA00022692"/>
    </source>
</evidence>
<name>A0A7V1LQB7_CALAY</name>
<feature type="transmembrane region" description="Helical" evidence="8">
    <location>
        <begin position="470"/>
        <end position="486"/>
    </location>
</feature>
<feature type="transmembrane region" description="Helical" evidence="8">
    <location>
        <begin position="400"/>
        <end position="420"/>
    </location>
</feature>
<feature type="transmembrane region" description="Helical" evidence="8">
    <location>
        <begin position="441"/>
        <end position="464"/>
    </location>
</feature>
<comment type="subcellular location">
    <subcellularLocation>
        <location evidence="1">Cell membrane</location>
        <topology evidence="1">Multi-pass membrane protein</topology>
    </subcellularLocation>
    <subcellularLocation>
        <location evidence="7">Membrane</location>
        <topology evidence="7">Multi-pass membrane protein</topology>
    </subcellularLocation>
</comment>
<keyword evidence="4 7" id="KW-0812">Transmembrane</keyword>
<proteinExistence type="inferred from homology"/>
<feature type="transmembrane region" description="Helical" evidence="8">
    <location>
        <begin position="669"/>
        <end position="691"/>
    </location>
</feature>
<keyword evidence="6 8" id="KW-0472">Membrane</keyword>
<feature type="transmembrane region" description="Helical" evidence="8">
    <location>
        <begin position="365"/>
        <end position="388"/>
    </location>
</feature>
<feature type="transmembrane region" description="Helical" evidence="8">
    <location>
        <begin position="592"/>
        <end position="614"/>
    </location>
</feature>
<sequence length="695" mass="75613">MVAPIYIPVVALGVSFLLPLFDRFGKKTVNGLFLLTLTFFAAAALSWLSYFSVANSPVIHVFTAGFAPPLSINLQVGLEEALLLAAVNVLALAGAVYLLDHLNAAGTKARVLFLLFTLGMNGLVMTRDIFNLFVFLEITSIAAYALIGLDLKLHSLAAGFKYMIAGSLASIFLLFGIILLYQASGTLNIDGMIAANLSAGNNPLIQGAIFMLFLSFFIEMKQFPANGWALDVYQAAHPGVAAMISAGSSGAIFFALYKIFPLAGDSWYLTAAISGSATFVASNWMALRQKQATRLLGYSSVGQMGLLLAVLGFSFYYRQPHTAYGYILAALFFNHFFAKAGLYWIAGIIKKDKTASWSVLLQNPLLLFFFGLFVLALIGFPPFAGFWGKWALMMNLGGERAWYAISFLLLGSLLEAVYYLRWLGQAVRGEPEKEPLPATDVPQLTVTGLFALISLAVGIWLGGSLLPKDFWTYAFPVILAAVVFLFDGFSVYLRVSASLVVMTFLGYYLYPTAQGISFYFAFIFILGGMLMLMASLYKKERSAGFYPLLILMFSSLAVLTVADTLLGFFMSWELMTVSSYLLILRGRKSREPALLYVLFSLGGALAMLAGFAVLQAVRPGAEYWAELAHAGDYAVIIYLLISLAFLVKVAALGWHIWAPDAYAEAEDDLTAMLSAILSKAGIWGLLLLAVFMGAP</sequence>
<feature type="transmembrane region" description="Helical" evidence="8">
    <location>
        <begin position="549"/>
        <end position="572"/>
    </location>
</feature>
<organism evidence="10">
    <name type="scientific">Caldithrix abyssi</name>
    <dbReference type="NCBI Taxonomy" id="187145"/>
    <lineage>
        <taxon>Bacteria</taxon>
        <taxon>Pseudomonadati</taxon>
        <taxon>Calditrichota</taxon>
        <taxon>Calditrichia</taxon>
        <taxon>Calditrichales</taxon>
        <taxon>Calditrichaceae</taxon>
        <taxon>Caldithrix</taxon>
    </lineage>
</organism>
<feature type="transmembrane region" description="Helical" evidence="8">
    <location>
        <begin position="32"/>
        <end position="53"/>
    </location>
</feature>
<keyword evidence="5 8" id="KW-1133">Transmembrane helix</keyword>
<evidence type="ECO:0000313" key="10">
    <source>
        <dbReference type="EMBL" id="HED11752.1"/>
    </source>
</evidence>
<dbReference type="InterPro" id="IPR001750">
    <property type="entry name" value="ND/Mrp_TM"/>
</dbReference>
<comment type="caution">
    <text evidence="10">The sequence shown here is derived from an EMBL/GenBank/DDBJ whole genome shotgun (WGS) entry which is preliminary data.</text>
</comment>
<dbReference type="InterPro" id="IPR050586">
    <property type="entry name" value="CPA3_Na-H_Antiporter_D"/>
</dbReference>
<evidence type="ECO:0000256" key="8">
    <source>
        <dbReference type="SAM" id="Phobius"/>
    </source>
</evidence>
<feature type="transmembrane region" description="Helical" evidence="8">
    <location>
        <begin position="163"/>
        <end position="183"/>
    </location>
</feature>
<keyword evidence="3" id="KW-1003">Cell membrane</keyword>
<feature type="transmembrane region" description="Helical" evidence="8">
    <location>
        <begin position="295"/>
        <end position="317"/>
    </location>
</feature>
<feature type="transmembrane region" description="Helical" evidence="8">
    <location>
        <begin position="6"/>
        <end position="25"/>
    </location>
</feature>
<evidence type="ECO:0000256" key="7">
    <source>
        <dbReference type="RuleBase" id="RU000320"/>
    </source>
</evidence>
<evidence type="ECO:0000256" key="3">
    <source>
        <dbReference type="ARBA" id="ARBA00022475"/>
    </source>
</evidence>
<evidence type="ECO:0000259" key="9">
    <source>
        <dbReference type="Pfam" id="PF00361"/>
    </source>
</evidence>
<comment type="similarity">
    <text evidence="2">Belongs to the CPA3 antiporters (TC 2.A.63) subunit D family.</text>
</comment>
<dbReference type="Proteomes" id="UP000886005">
    <property type="component" value="Unassembled WGS sequence"/>
</dbReference>
<dbReference type="EMBL" id="DRLD01000388">
    <property type="protein sequence ID" value="HED11752.1"/>
    <property type="molecule type" value="Genomic_DNA"/>
</dbReference>
<feature type="transmembrane region" description="Helical" evidence="8">
    <location>
        <begin position="323"/>
        <end position="345"/>
    </location>
</feature>
<feature type="transmembrane region" description="Helical" evidence="8">
    <location>
        <begin position="240"/>
        <end position="260"/>
    </location>
</feature>
<evidence type="ECO:0000256" key="1">
    <source>
        <dbReference type="ARBA" id="ARBA00004651"/>
    </source>
</evidence>
<dbReference type="Pfam" id="PF00361">
    <property type="entry name" value="Proton_antipo_M"/>
    <property type="match status" value="2"/>
</dbReference>
<evidence type="ECO:0000256" key="2">
    <source>
        <dbReference type="ARBA" id="ARBA00005346"/>
    </source>
</evidence>
<dbReference type="PANTHER" id="PTHR42703">
    <property type="entry name" value="NADH DEHYDROGENASE"/>
    <property type="match status" value="1"/>
</dbReference>
<feature type="transmembrane region" description="Helical" evidence="8">
    <location>
        <begin position="81"/>
        <end position="99"/>
    </location>
</feature>
<feature type="transmembrane region" description="Helical" evidence="8">
    <location>
        <begin position="132"/>
        <end position="151"/>
    </location>
</feature>
<feature type="transmembrane region" description="Helical" evidence="8">
    <location>
        <begin position="516"/>
        <end position="537"/>
    </location>
</feature>
<feature type="domain" description="NADH:quinone oxidoreductase/Mrp antiporter transmembrane" evidence="9">
    <location>
        <begin position="562"/>
        <end position="691"/>
    </location>
</feature>
<feature type="transmembrane region" description="Helical" evidence="8">
    <location>
        <begin position="266"/>
        <end position="286"/>
    </location>
</feature>
<feature type="non-terminal residue" evidence="10">
    <location>
        <position position="695"/>
    </location>
</feature>
<gene>
    <name evidence="10" type="ORF">ENJ10_13750</name>
</gene>
<accession>A0A7V1LQB7</accession>